<dbReference type="PROSITE" id="PS00026">
    <property type="entry name" value="CHIT_BIND_I_1"/>
    <property type="match status" value="1"/>
</dbReference>
<keyword evidence="3" id="KW-0001">2Fe-2S</keyword>
<evidence type="ECO:0000256" key="5">
    <source>
        <dbReference type="ARBA" id="ARBA00022729"/>
    </source>
</evidence>
<gene>
    <name evidence="12" type="ORF">PROFUN_02141</name>
</gene>
<sequence length="508" mass="54860">MEDLPPPKPVVPSDANIRAHPTDTKMILVRSVADPSVVWECARYCPHNKVDLLARGMVRLSEDGKSKTVLICPSHYWRYILDDGGATTDDYATNGLQPDIWSSSTKLDGRYRTKTPLETNRISISRILTRAIEQFIDMIRPQFLLLLVISSRAAIIVYSWENADCTGPLVTATAHALHACIPSHTDPNQSSRFYIAGATSRSTFYSGSPNCTGTEVTNETNDLERCIDGKRWTVGDRLDPMPGRDAQVMQAFYGGDCTGWLGWVTVNYRDGCWESAACAESYSTYYACGNETLQMNFPEEKMDQERLPFPNEEEKETSPVFGIPWQHSLPIIMNRSVCLLLALLGLTLFVSAQNCGCPSGMCCSQWGYCGTSGDYCGSGCRENCGSSGGSSSGGSSGGSSSGGGGDTFSGDATYFDPGLGACGTYASGSDYIAALNAPQWGADPGGNPNRNTNCGRTAVVSGPKGSVTVKIQDKCPPCKSGDLDLSPSAFDRIADRSQGRVHITWKWA</sequence>
<evidence type="ECO:0000313" key="12">
    <source>
        <dbReference type="EMBL" id="PRP89267.1"/>
    </source>
</evidence>
<feature type="disulfide bond" evidence="9">
    <location>
        <begin position="357"/>
        <end position="369"/>
    </location>
</feature>
<feature type="domain" description="Rieske" evidence="11">
    <location>
        <begin position="7"/>
        <end position="98"/>
    </location>
</feature>
<dbReference type="InterPro" id="IPR018371">
    <property type="entry name" value="Chitin-binding_1_CS"/>
</dbReference>
<comment type="caution">
    <text evidence="9">Lacks conserved residue(s) required for the propagation of feature annotation.</text>
</comment>
<keyword evidence="5" id="KW-0732">Signal</keyword>
<dbReference type="InParanoid" id="A0A2P6NZ88"/>
<dbReference type="SMART" id="SM00270">
    <property type="entry name" value="ChtBD1"/>
    <property type="match status" value="1"/>
</dbReference>
<dbReference type="InterPro" id="IPR036922">
    <property type="entry name" value="Rieske_2Fe-2S_sf"/>
</dbReference>
<organism evidence="12 13">
    <name type="scientific">Planoprotostelium fungivorum</name>
    <dbReference type="NCBI Taxonomy" id="1890364"/>
    <lineage>
        <taxon>Eukaryota</taxon>
        <taxon>Amoebozoa</taxon>
        <taxon>Evosea</taxon>
        <taxon>Variosea</taxon>
        <taxon>Cavosteliida</taxon>
        <taxon>Cavosteliaceae</taxon>
        <taxon>Planoprotostelium</taxon>
    </lineage>
</organism>
<dbReference type="PANTHER" id="PTHR31836:SF21">
    <property type="entry name" value="EXPANSIN-LIKE PROTEIN 7"/>
    <property type="match status" value="1"/>
</dbReference>
<keyword evidence="2 9" id="KW-0147">Chitin-binding</keyword>
<proteinExistence type="inferred from homology"/>
<evidence type="ECO:0000256" key="8">
    <source>
        <dbReference type="ARBA" id="ARBA00023157"/>
    </source>
</evidence>
<evidence type="ECO:0000256" key="4">
    <source>
        <dbReference type="ARBA" id="ARBA00022723"/>
    </source>
</evidence>
<dbReference type="CDD" id="cd22272">
    <property type="entry name" value="DPBB_EXLX1-like"/>
    <property type="match status" value="1"/>
</dbReference>
<dbReference type="Gene3D" id="3.30.60.10">
    <property type="entry name" value="Endochitinase-like"/>
    <property type="match status" value="1"/>
</dbReference>
<dbReference type="AlphaFoldDB" id="A0A2P6NZ88"/>
<dbReference type="Pfam" id="PF03330">
    <property type="entry name" value="DPBB_1"/>
    <property type="match status" value="1"/>
</dbReference>
<keyword evidence="6" id="KW-0408">Iron</keyword>
<dbReference type="GO" id="GO:0008061">
    <property type="term" value="F:chitin binding"/>
    <property type="evidence" value="ECO:0007669"/>
    <property type="project" value="UniProtKB-UniRule"/>
</dbReference>
<feature type="disulfide bond" evidence="9">
    <location>
        <begin position="380"/>
        <end position="384"/>
    </location>
</feature>
<evidence type="ECO:0000256" key="2">
    <source>
        <dbReference type="ARBA" id="ARBA00022669"/>
    </source>
</evidence>
<dbReference type="InterPro" id="IPR009009">
    <property type="entry name" value="RlpA-like_DPBB"/>
</dbReference>
<dbReference type="OrthoDB" id="9983485at2759"/>
<evidence type="ECO:0000313" key="13">
    <source>
        <dbReference type="Proteomes" id="UP000241769"/>
    </source>
</evidence>
<evidence type="ECO:0000259" key="11">
    <source>
        <dbReference type="PROSITE" id="PS51296"/>
    </source>
</evidence>
<dbReference type="GO" id="GO:0051537">
    <property type="term" value="F:2 iron, 2 sulfur cluster binding"/>
    <property type="evidence" value="ECO:0007669"/>
    <property type="project" value="UniProtKB-KW"/>
</dbReference>
<evidence type="ECO:0008006" key="14">
    <source>
        <dbReference type="Google" id="ProtNLM"/>
    </source>
</evidence>
<dbReference type="Gene3D" id="2.102.10.10">
    <property type="entry name" value="Rieske [2Fe-2S] iron-sulphur domain"/>
    <property type="match status" value="1"/>
</dbReference>
<feature type="disulfide bond" evidence="9">
    <location>
        <begin position="362"/>
        <end position="376"/>
    </location>
</feature>
<dbReference type="InterPro" id="IPR036908">
    <property type="entry name" value="RlpA-like_sf"/>
</dbReference>
<protein>
    <recommendedName>
        <fullName evidence="14">Chitin-binding type-1 domain-containing protein</fullName>
    </recommendedName>
</protein>
<evidence type="ECO:0000256" key="7">
    <source>
        <dbReference type="ARBA" id="ARBA00023014"/>
    </source>
</evidence>
<comment type="similarity">
    <text evidence="1">Belongs to the expansin family. Expansin A subfamily.</text>
</comment>
<evidence type="ECO:0000256" key="3">
    <source>
        <dbReference type="ARBA" id="ARBA00022714"/>
    </source>
</evidence>
<dbReference type="PROSITE" id="PS50941">
    <property type="entry name" value="CHIT_BIND_I_2"/>
    <property type="match status" value="1"/>
</dbReference>
<evidence type="ECO:0000259" key="10">
    <source>
        <dbReference type="PROSITE" id="PS50941"/>
    </source>
</evidence>
<dbReference type="InterPro" id="IPR001002">
    <property type="entry name" value="Chitin-bd_1"/>
</dbReference>
<dbReference type="PROSITE" id="PS51296">
    <property type="entry name" value="RIESKE"/>
    <property type="match status" value="1"/>
</dbReference>
<dbReference type="InterPro" id="IPR017941">
    <property type="entry name" value="Rieske_2Fe-2S"/>
</dbReference>
<accession>A0A2P6NZ88</accession>
<dbReference type="InterPro" id="IPR036861">
    <property type="entry name" value="Endochitinase-like_sf"/>
</dbReference>
<dbReference type="InterPro" id="IPR051477">
    <property type="entry name" value="Expansin_CellWall"/>
</dbReference>
<dbReference type="EMBL" id="MDYQ01000004">
    <property type="protein sequence ID" value="PRP89267.1"/>
    <property type="molecule type" value="Genomic_DNA"/>
</dbReference>
<keyword evidence="8 9" id="KW-1015">Disulfide bond</keyword>
<dbReference type="PRINTS" id="PR00451">
    <property type="entry name" value="CHITINBINDNG"/>
</dbReference>
<dbReference type="Pfam" id="PF00187">
    <property type="entry name" value="Chitin_bind_1"/>
    <property type="match status" value="1"/>
</dbReference>
<evidence type="ECO:0000256" key="6">
    <source>
        <dbReference type="ARBA" id="ARBA00023004"/>
    </source>
</evidence>
<keyword evidence="4" id="KW-0479">Metal-binding</keyword>
<name>A0A2P6NZ88_9EUKA</name>
<dbReference type="SUPFAM" id="SSF50685">
    <property type="entry name" value="Barwin-like endoglucanases"/>
    <property type="match status" value="1"/>
</dbReference>
<keyword evidence="13" id="KW-1185">Reference proteome</keyword>
<evidence type="ECO:0000256" key="9">
    <source>
        <dbReference type="PROSITE-ProRule" id="PRU00261"/>
    </source>
</evidence>
<feature type="domain" description="Chitin-binding type-1" evidence="10">
    <location>
        <begin position="352"/>
        <end position="386"/>
    </location>
</feature>
<dbReference type="GO" id="GO:0046872">
    <property type="term" value="F:metal ion binding"/>
    <property type="evidence" value="ECO:0007669"/>
    <property type="project" value="UniProtKB-KW"/>
</dbReference>
<evidence type="ECO:0000256" key="1">
    <source>
        <dbReference type="ARBA" id="ARBA00005392"/>
    </source>
</evidence>
<dbReference type="CDD" id="cd00035">
    <property type="entry name" value="ChtBD1"/>
    <property type="match status" value="1"/>
</dbReference>
<comment type="caution">
    <text evidence="12">The sequence shown here is derived from an EMBL/GenBank/DDBJ whole genome shotgun (WGS) entry which is preliminary data.</text>
</comment>
<dbReference type="PANTHER" id="PTHR31836">
    <property type="match status" value="1"/>
</dbReference>
<dbReference type="SUPFAM" id="SSF50022">
    <property type="entry name" value="ISP domain"/>
    <property type="match status" value="1"/>
</dbReference>
<dbReference type="Gene3D" id="2.40.40.10">
    <property type="entry name" value="RlpA-like domain"/>
    <property type="match status" value="1"/>
</dbReference>
<keyword evidence="7" id="KW-0411">Iron-sulfur</keyword>
<dbReference type="Proteomes" id="UP000241769">
    <property type="component" value="Unassembled WGS sequence"/>
</dbReference>
<reference evidence="12 13" key="1">
    <citation type="journal article" date="2018" name="Genome Biol. Evol.">
        <title>Multiple Roots of Fruiting Body Formation in Amoebozoa.</title>
        <authorList>
            <person name="Hillmann F."/>
            <person name="Forbes G."/>
            <person name="Novohradska S."/>
            <person name="Ferling I."/>
            <person name="Riege K."/>
            <person name="Groth M."/>
            <person name="Westermann M."/>
            <person name="Marz M."/>
            <person name="Spaller T."/>
            <person name="Winckler T."/>
            <person name="Schaap P."/>
            <person name="Glockner G."/>
        </authorList>
    </citation>
    <scope>NUCLEOTIDE SEQUENCE [LARGE SCALE GENOMIC DNA]</scope>
    <source>
        <strain evidence="12 13">Jena</strain>
    </source>
</reference>
<dbReference type="SUPFAM" id="SSF57016">
    <property type="entry name" value="Plant lectins/antimicrobial peptides"/>
    <property type="match status" value="1"/>
</dbReference>